<evidence type="ECO:0000313" key="2">
    <source>
        <dbReference type="EMBL" id="SEQ96104.1"/>
    </source>
</evidence>
<feature type="compositionally biased region" description="Basic residues" evidence="1">
    <location>
        <begin position="1"/>
        <end position="11"/>
    </location>
</feature>
<feature type="region of interest" description="Disordered" evidence="1">
    <location>
        <begin position="1"/>
        <end position="32"/>
    </location>
</feature>
<dbReference type="EMBL" id="FOFD01000003">
    <property type="protein sequence ID" value="SEQ96104.1"/>
    <property type="molecule type" value="Genomic_DNA"/>
</dbReference>
<dbReference type="Proteomes" id="UP000199114">
    <property type="component" value="Unassembled WGS sequence"/>
</dbReference>
<evidence type="ECO:0000313" key="3">
    <source>
        <dbReference type="Proteomes" id="UP000199114"/>
    </source>
</evidence>
<sequence length="32" mass="3443">MRSYGRNRKNVRAGLETGTDATDDAEALTGTD</sequence>
<reference evidence="3" key="1">
    <citation type="submission" date="2016-10" db="EMBL/GenBank/DDBJ databases">
        <authorList>
            <person name="Varghese N."/>
            <person name="Submissions S."/>
        </authorList>
    </citation>
    <scope>NUCLEOTIDE SEQUENCE [LARGE SCALE GENOMIC DNA]</scope>
    <source>
        <strain evidence="3">DSM 25055</strain>
    </source>
</reference>
<dbReference type="STRING" id="1186196.SAMN04489841_2857"/>
<gene>
    <name evidence="2" type="ORF">SAMN04489841_2857</name>
</gene>
<dbReference type="AlphaFoldDB" id="A0A1H9KAD5"/>
<accession>A0A1H9KAD5</accession>
<protein>
    <submittedName>
        <fullName evidence="2">Uncharacterized protein</fullName>
    </submittedName>
</protein>
<evidence type="ECO:0000256" key="1">
    <source>
        <dbReference type="SAM" id="MobiDB-lite"/>
    </source>
</evidence>
<name>A0A1H9KAD5_9EURY</name>
<keyword evidence="3" id="KW-1185">Reference proteome</keyword>
<proteinExistence type="predicted"/>
<organism evidence="2 3">
    <name type="scientific">Natrinema salaciae</name>
    <dbReference type="NCBI Taxonomy" id="1186196"/>
    <lineage>
        <taxon>Archaea</taxon>
        <taxon>Methanobacteriati</taxon>
        <taxon>Methanobacteriota</taxon>
        <taxon>Stenosarchaea group</taxon>
        <taxon>Halobacteria</taxon>
        <taxon>Halobacteriales</taxon>
        <taxon>Natrialbaceae</taxon>
        <taxon>Natrinema</taxon>
    </lineage>
</organism>